<keyword evidence="1" id="KW-0472">Membrane</keyword>
<dbReference type="AlphaFoldDB" id="A0A165LPC8"/>
<evidence type="ECO:0000313" key="2">
    <source>
        <dbReference type="EMBL" id="KZT64684.1"/>
    </source>
</evidence>
<keyword evidence="1" id="KW-0812">Transmembrane</keyword>
<dbReference type="EMBL" id="KV429121">
    <property type="protein sequence ID" value="KZT64684.1"/>
    <property type="molecule type" value="Genomic_DNA"/>
</dbReference>
<accession>A0A165LPC8</accession>
<organism evidence="2 3">
    <name type="scientific">Daedalea quercina L-15889</name>
    <dbReference type="NCBI Taxonomy" id="1314783"/>
    <lineage>
        <taxon>Eukaryota</taxon>
        <taxon>Fungi</taxon>
        <taxon>Dikarya</taxon>
        <taxon>Basidiomycota</taxon>
        <taxon>Agaricomycotina</taxon>
        <taxon>Agaricomycetes</taxon>
        <taxon>Polyporales</taxon>
        <taxon>Fomitopsis</taxon>
    </lineage>
</organism>
<protein>
    <submittedName>
        <fullName evidence="2">Uncharacterized protein</fullName>
    </submittedName>
</protein>
<proteinExistence type="predicted"/>
<name>A0A165LPC8_9APHY</name>
<sequence length="182" mass="20284">MDTTEERPGICKAISITQSIAVILFMSAAAVFAAVRVFASLSRQTFLNPRFLAIRTQEECVRRNQKSRCSAAILTRVCVTASDVIVIAVVWYYSRAHRMLLRELPQFRRSLVLTMLRDGCTTFATLALLNTLYIVVYCTTSVSPSIVHVHPSIYSHGIARHIWTLPRTSPIPSLPSSSRAVS</sequence>
<gene>
    <name evidence="2" type="ORF">DAEQUDRAFT_597758</name>
</gene>
<evidence type="ECO:0000256" key="1">
    <source>
        <dbReference type="SAM" id="Phobius"/>
    </source>
</evidence>
<feature type="transmembrane region" description="Helical" evidence="1">
    <location>
        <begin position="73"/>
        <end position="94"/>
    </location>
</feature>
<feature type="transmembrane region" description="Helical" evidence="1">
    <location>
        <begin position="20"/>
        <end position="39"/>
    </location>
</feature>
<keyword evidence="3" id="KW-1185">Reference proteome</keyword>
<keyword evidence="1" id="KW-1133">Transmembrane helix</keyword>
<reference evidence="2 3" key="1">
    <citation type="journal article" date="2016" name="Mol. Biol. Evol.">
        <title>Comparative Genomics of Early-Diverging Mushroom-Forming Fungi Provides Insights into the Origins of Lignocellulose Decay Capabilities.</title>
        <authorList>
            <person name="Nagy L.G."/>
            <person name="Riley R."/>
            <person name="Tritt A."/>
            <person name="Adam C."/>
            <person name="Daum C."/>
            <person name="Floudas D."/>
            <person name="Sun H."/>
            <person name="Yadav J.S."/>
            <person name="Pangilinan J."/>
            <person name="Larsson K.H."/>
            <person name="Matsuura K."/>
            <person name="Barry K."/>
            <person name="Labutti K."/>
            <person name="Kuo R."/>
            <person name="Ohm R.A."/>
            <person name="Bhattacharya S.S."/>
            <person name="Shirouzu T."/>
            <person name="Yoshinaga Y."/>
            <person name="Martin F.M."/>
            <person name="Grigoriev I.V."/>
            <person name="Hibbett D.S."/>
        </authorList>
    </citation>
    <scope>NUCLEOTIDE SEQUENCE [LARGE SCALE GENOMIC DNA]</scope>
    <source>
        <strain evidence="2 3">L-15889</strain>
    </source>
</reference>
<feature type="transmembrane region" description="Helical" evidence="1">
    <location>
        <begin position="115"/>
        <end position="136"/>
    </location>
</feature>
<dbReference type="Proteomes" id="UP000076727">
    <property type="component" value="Unassembled WGS sequence"/>
</dbReference>
<evidence type="ECO:0000313" key="3">
    <source>
        <dbReference type="Proteomes" id="UP000076727"/>
    </source>
</evidence>